<evidence type="ECO:0000313" key="7">
    <source>
        <dbReference type="Proteomes" id="UP001151760"/>
    </source>
</evidence>
<keyword evidence="4" id="KW-0134">Cell wall</keyword>
<dbReference type="PANTHER" id="PTHR21562:SF85">
    <property type="entry name" value="PECTIN ACETYLESTERASE"/>
    <property type="match status" value="1"/>
</dbReference>
<dbReference type="InterPro" id="IPR004963">
    <property type="entry name" value="PAE/NOTUM"/>
</dbReference>
<keyword evidence="5" id="KW-0961">Cell wall biogenesis/degradation</keyword>
<keyword evidence="6" id="KW-0808">Transferase</keyword>
<evidence type="ECO:0000256" key="4">
    <source>
        <dbReference type="ARBA" id="ARBA00022512"/>
    </source>
</evidence>
<keyword evidence="7" id="KW-1185">Reference proteome</keyword>
<name>A0ABQ5HP39_9ASTR</name>
<keyword evidence="4" id="KW-0964">Secreted</keyword>
<evidence type="ECO:0000256" key="3">
    <source>
        <dbReference type="ARBA" id="ARBA00005784"/>
    </source>
</evidence>
<dbReference type="PANTHER" id="PTHR21562">
    <property type="entry name" value="NOTUM-RELATED"/>
    <property type="match status" value="1"/>
</dbReference>
<evidence type="ECO:0000256" key="5">
    <source>
        <dbReference type="ARBA" id="ARBA00023316"/>
    </source>
</evidence>
<gene>
    <name evidence="6" type="ORF">Tco_1078472</name>
</gene>
<dbReference type="GO" id="GO:0016301">
    <property type="term" value="F:kinase activity"/>
    <property type="evidence" value="ECO:0007669"/>
    <property type="project" value="UniProtKB-KW"/>
</dbReference>
<reference evidence="6" key="2">
    <citation type="submission" date="2022-01" db="EMBL/GenBank/DDBJ databases">
        <authorList>
            <person name="Yamashiro T."/>
            <person name="Shiraishi A."/>
            <person name="Satake H."/>
            <person name="Nakayama K."/>
        </authorList>
    </citation>
    <scope>NUCLEOTIDE SEQUENCE</scope>
</reference>
<comment type="subcellular location">
    <subcellularLocation>
        <location evidence="2">Secreted</location>
        <location evidence="2">Cell wall</location>
    </subcellularLocation>
</comment>
<evidence type="ECO:0000313" key="6">
    <source>
        <dbReference type="EMBL" id="GJT89627.1"/>
    </source>
</evidence>
<reference evidence="6" key="1">
    <citation type="journal article" date="2022" name="Int. J. Mol. Sci.">
        <title>Draft Genome of Tanacetum Coccineum: Genomic Comparison of Closely Related Tanacetum-Family Plants.</title>
        <authorList>
            <person name="Yamashiro T."/>
            <person name="Shiraishi A."/>
            <person name="Nakayama K."/>
            <person name="Satake H."/>
        </authorList>
    </citation>
    <scope>NUCLEOTIDE SEQUENCE</scope>
</reference>
<evidence type="ECO:0000256" key="2">
    <source>
        <dbReference type="ARBA" id="ARBA00004191"/>
    </source>
</evidence>
<dbReference type="Pfam" id="PF03283">
    <property type="entry name" value="PAE"/>
    <property type="match status" value="1"/>
</dbReference>
<comment type="similarity">
    <text evidence="3">Belongs to the pectinacetylesterase family.</text>
</comment>
<comment type="function">
    <text evidence="1">Hydrolyzes acetyl esters in homogalacturonan regions of pectin. In type I primary cell wall, galacturonic acid residues of pectin can be acetylated at the O-2 and O-3 positions. Decreasing the degree of acetylation of pectin gels in vitro alters their physical properties.</text>
</comment>
<organism evidence="6 7">
    <name type="scientific">Tanacetum coccineum</name>
    <dbReference type="NCBI Taxonomy" id="301880"/>
    <lineage>
        <taxon>Eukaryota</taxon>
        <taxon>Viridiplantae</taxon>
        <taxon>Streptophyta</taxon>
        <taxon>Embryophyta</taxon>
        <taxon>Tracheophyta</taxon>
        <taxon>Spermatophyta</taxon>
        <taxon>Magnoliopsida</taxon>
        <taxon>eudicotyledons</taxon>
        <taxon>Gunneridae</taxon>
        <taxon>Pentapetalae</taxon>
        <taxon>asterids</taxon>
        <taxon>campanulids</taxon>
        <taxon>Asterales</taxon>
        <taxon>Asteraceae</taxon>
        <taxon>Asteroideae</taxon>
        <taxon>Anthemideae</taxon>
        <taxon>Anthemidinae</taxon>
        <taxon>Tanacetum</taxon>
    </lineage>
</organism>
<proteinExistence type="inferred from homology"/>
<dbReference type="EMBL" id="BQNB010019841">
    <property type="protein sequence ID" value="GJT89627.1"/>
    <property type="molecule type" value="Genomic_DNA"/>
</dbReference>
<accession>A0ABQ5HP39</accession>
<comment type="caution">
    <text evidence="6">The sequence shown here is derived from an EMBL/GenBank/DDBJ whole genome shotgun (WGS) entry which is preliminary data.</text>
</comment>
<dbReference type="Proteomes" id="UP001151760">
    <property type="component" value="Unassembled WGS sequence"/>
</dbReference>
<keyword evidence="6" id="KW-0418">Kinase</keyword>
<protein>
    <submittedName>
        <fullName evidence="6">Protein kinase superfamily protein</fullName>
    </submittedName>
</protein>
<evidence type="ECO:0000256" key="1">
    <source>
        <dbReference type="ARBA" id="ARBA00003534"/>
    </source>
</evidence>
<sequence length="621" mass="69564">MSVLSEYPDHKKDVQIWNNAVFDSDNQIKLPSWFAKKPVSVNPSSDSFDSSKENQSPTLIGFSKSLHQSKPLKNIPIKVGDLEEKTDEEIEIEKEISRLYAKLECIRRERKQGKTGDVKNGVKKIQEPVFGKVQRRGFSLGPNEIMSAATNLNSKSKKLGTTPVQSTQNRRKSCFWKLDDIEEEKMAFSRGKNLSLRQAVTTVGAKKGVKKDELILASIQPKKLFGEQSVGVKKPLKPGRVIPSRYNQATVNSSMKKRSFADNNVDRKSLTDVRVKKKWEIPSEIVVPKRLDLDENENETQDDVVAMMPVVLPRIRAVRVVDETGRDSGPAKRVAQLVGKKSYFAQEDDEETVSQTLSFENDYVTSQVVPITIIEGAVAKGAVCLDGSPPAYQFDAGSGDGVNNWLLHIQGGGWCYSVNDCHTRTYNKYGSSKNMKSSDYNFTGILSNKLELNPNFYNWNRVAIRYCDGSSFTGDIEEVDPATNLHFRGARVFDVIIQELLGKGMKSASKALLSGSSAGGLASILHCDKFRAFFATSTQVKCFSDAGYFAHVKDLSGEYKFEGYYDQVVNLHCEYQSKWLGKSSWKLNNKAIAEAVGDWFYDRSTVQMMDNQNMLPHYCNT</sequence>